<dbReference type="Gene3D" id="3.40.50.720">
    <property type="entry name" value="NAD(P)-binding Rossmann-like Domain"/>
    <property type="match status" value="1"/>
</dbReference>
<dbReference type="EMBL" id="ML178843">
    <property type="protein sequence ID" value="TFK97947.1"/>
    <property type="molecule type" value="Genomic_DNA"/>
</dbReference>
<dbReference type="SUPFAM" id="SSF51735">
    <property type="entry name" value="NAD(P)-binding Rossmann-fold domains"/>
    <property type="match status" value="1"/>
</dbReference>
<dbReference type="Pfam" id="PF08125">
    <property type="entry name" value="Mannitol_dh_C"/>
    <property type="match status" value="1"/>
</dbReference>
<dbReference type="InterPro" id="IPR013131">
    <property type="entry name" value="Mannitol_DH_N"/>
</dbReference>
<dbReference type="InterPro" id="IPR013328">
    <property type="entry name" value="6PGD_dom2"/>
</dbReference>
<dbReference type="Pfam" id="PF01232">
    <property type="entry name" value="Mannitol_dh"/>
    <property type="match status" value="1"/>
</dbReference>
<dbReference type="InterPro" id="IPR013118">
    <property type="entry name" value="Mannitol_DH_C"/>
</dbReference>
<dbReference type="Proteomes" id="UP000305067">
    <property type="component" value="Unassembled WGS sequence"/>
</dbReference>
<dbReference type="PROSITE" id="PS00974">
    <property type="entry name" value="MANNITOL_DHGENASE"/>
    <property type="match status" value="1"/>
</dbReference>
<dbReference type="SUPFAM" id="SSF48179">
    <property type="entry name" value="6-phosphogluconate dehydrogenase C-terminal domain-like"/>
    <property type="match status" value="1"/>
</dbReference>
<gene>
    <name evidence="10" type="ORF">BDV98DRAFT_613938</name>
</gene>
<keyword evidence="5" id="KW-0560">Oxidoreductase</keyword>
<comment type="similarity">
    <text evidence="1">Belongs to the mannitol dehydrogenase family.</text>
</comment>
<evidence type="ECO:0000313" key="11">
    <source>
        <dbReference type="Proteomes" id="UP000305067"/>
    </source>
</evidence>
<proteinExistence type="inferred from homology"/>
<dbReference type="EC" id="1.1.1.17" evidence="3"/>
<reference evidence="10 11" key="1">
    <citation type="journal article" date="2019" name="Nat. Ecol. Evol.">
        <title>Megaphylogeny resolves global patterns of mushroom evolution.</title>
        <authorList>
            <person name="Varga T."/>
            <person name="Krizsan K."/>
            <person name="Foldi C."/>
            <person name="Dima B."/>
            <person name="Sanchez-Garcia M."/>
            <person name="Sanchez-Ramirez S."/>
            <person name="Szollosi G.J."/>
            <person name="Szarkandi J.G."/>
            <person name="Papp V."/>
            <person name="Albert L."/>
            <person name="Andreopoulos W."/>
            <person name="Angelini C."/>
            <person name="Antonin V."/>
            <person name="Barry K.W."/>
            <person name="Bougher N.L."/>
            <person name="Buchanan P."/>
            <person name="Buyck B."/>
            <person name="Bense V."/>
            <person name="Catcheside P."/>
            <person name="Chovatia M."/>
            <person name="Cooper J."/>
            <person name="Damon W."/>
            <person name="Desjardin D."/>
            <person name="Finy P."/>
            <person name="Geml J."/>
            <person name="Haridas S."/>
            <person name="Hughes K."/>
            <person name="Justo A."/>
            <person name="Karasinski D."/>
            <person name="Kautmanova I."/>
            <person name="Kiss B."/>
            <person name="Kocsube S."/>
            <person name="Kotiranta H."/>
            <person name="LaButti K.M."/>
            <person name="Lechner B.E."/>
            <person name="Liimatainen K."/>
            <person name="Lipzen A."/>
            <person name="Lukacs Z."/>
            <person name="Mihaltcheva S."/>
            <person name="Morgado L.N."/>
            <person name="Niskanen T."/>
            <person name="Noordeloos M.E."/>
            <person name="Ohm R.A."/>
            <person name="Ortiz-Santana B."/>
            <person name="Ovrebo C."/>
            <person name="Racz N."/>
            <person name="Riley R."/>
            <person name="Savchenko A."/>
            <person name="Shiryaev A."/>
            <person name="Soop K."/>
            <person name="Spirin V."/>
            <person name="Szebenyi C."/>
            <person name="Tomsovsky M."/>
            <person name="Tulloss R.E."/>
            <person name="Uehling J."/>
            <person name="Grigoriev I.V."/>
            <person name="Vagvolgyi C."/>
            <person name="Papp T."/>
            <person name="Martin F.M."/>
            <person name="Miettinen O."/>
            <person name="Hibbett D.S."/>
            <person name="Nagy L.G."/>
        </authorList>
    </citation>
    <scope>NUCLEOTIDE SEQUENCE [LARGE SCALE GENOMIC DNA]</scope>
    <source>
        <strain evidence="10 11">CBS 309.79</strain>
    </source>
</reference>
<comment type="subunit">
    <text evidence="2">Monomer.</text>
</comment>
<dbReference type="Gene3D" id="1.10.1040.10">
    <property type="entry name" value="N-(1-d-carboxylethyl)-l-norvaline Dehydrogenase, domain 2"/>
    <property type="match status" value="1"/>
</dbReference>
<dbReference type="PANTHER" id="PTHR30524">
    <property type="entry name" value="MANNITOL-1-PHOSPHATE 5-DEHYDROGENASE"/>
    <property type="match status" value="1"/>
</dbReference>
<dbReference type="GO" id="GO:0005829">
    <property type="term" value="C:cytosol"/>
    <property type="evidence" value="ECO:0007669"/>
    <property type="project" value="TreeGrafter"/>
</dbReference>
<evidence type="ECO:0000256" key="4">
    <source>
        <dbReference type="ARBA" id="ARBA00016219"/>
    </source>
</evidence>
<dbReference type="PRINTS" id="PR00084">
    <property type="entry name" value="MTLDHDRGNASE"/>
</dbReference>
<keyword evidence="11" id="KW-1185">Reference proteome</keyword>
<comment type="catalytic activity">
    <reaction evidence="7">
        <text>D-mannitol 1-phosphate + NAD(+) = beta-D-fructose 6-phosphate + NADH + H(+)</text>
        <dbReference type="Rhea" id="RHEA:19661"/>
        <dbReference type="ChEBI" id="CHEBI:15378"/>
        <dbReference type="ChEBI" id="CHEBI:57540"/>
        <dbReference type="ChEBI" id="CHEBI:57634"/>
        <dbReference type="ChEBI" id="CHEBI:57945"/>
        <dbReference type="ChEBI" id="CHEBI:61381"/>
        <dbReference type="EC" id="1.1.1.17"/>
    </reaction>
</comment>
<evidence type="ECO:0000313" key="10">
    <source>
        <dbReference type="EMBL" id="TFK97947.1"/>
    </source>
</evidence>
<dbReference type="STRING" id="1884261.A0A5C3Q9T8"/>
<dbReference type="HAMAP" id="MF_00196">
    <property type="entry name" value="Mannitol_dehydrog"/>
    <property type="match status" value="1"/>
</dbReference>
<feature type="domain" description="Mannitol dehydrogenase C-terminal" evidence="9">
    <location>
        <begin position="227"/>
        <end position="368"/>
    </location>
</feature>
<dbReference type="NCBIfam" id="NF002652">
    <property type="entry name" value="PRK02318.2-5"/>
    <property type="match status" value="1"/>
</dbReference>
<dbReference type="InterPro" id="IPR000669">
    <property type="entry name" value="Mannitol_DH"/>
</dbReference>
<dbReference type="PANTHER" id="PTHR30524:SF0">
    <property type="entry name" value="ALTRONATE OXIDOREDUCTASE-RELATED"/>
    <property type="match status" value="1"/>
</dbReference>
<sequence length="407" mass="44499">MSSSTEPLAIHFGAGNIGRGFIGPILVEAGYSVLFTDVNKDVIRAIHSNGAYDVHILDNKEVGKPLEDINVTHVDGILSTSPELIDRLAEDADIITTAVGPFVLAKIAPTIAKALQRRAEMGVRKPLNIIACENMVGATKQLQEHILGHLPGSSQSSSDLHDYISEHVGFANCSVDRIVPPQKASSNSDAVDLDVAVEPFHEWVIEETALKQPLPVPIRDAKLTSQLTAYIERKLYTLNCGHAITAYLGFLQSKSSTVDVSIANPRIRRVVEGAMKESGAALRRKHGFREEDHASYVQEILTRFANPNLKDDVARVGRGPLRKLGPADRLLGPIAMCREFGLKRDSLLMGVAAALRYNNPEDEESVKLQGMIRERGVEAYVEELVGKEDMGGVLKAYKELGPRLYLI</sequence>
<evidence type="ECO:0000256" key="5">
    <source>
        <dbReference type="ARBA" id="ARBA00023002"/>
    </source>
</evidence>
<organism evidence="10 11">
    <name type="scientific">Pterulicium gracile</name>
    <dbReference type="NCBI Taxonomy" id="1884261"/>
    <lineage>
        <taxon>Eukaryota</taxon>
        <taxon>Fungi</taxon>
        <taxon>Dikarya</taxon>
        <taxon>Basidiomycota</taxon>
        <taxon>Agaricomycotina</taxon>
        <taxon>Agaricomycetes</taxon>
        <taxon>Agaricomycetidae</taxon>
        <taxon>Agaricales</taxon>
        <taxon>Pleurotineae</taxon>
        <taxon>Pterulaceae</taxon>
        <taxon>Pterulicium</taxon>
    </lineage>
</organism>
<evidence type="ECO:0000256" key="1">
    <source>
        <dbReference type="ARBA" id="ARBA00006541"/>
    </source>
</evidence>
<evidence type="ECO:0000259" key="9">
    <source>
        <dbReference type="Pfam" id="PF08125"/>
    </source>
</evidence>
<dbReference type="InterPro" id="IPR023027">
    <property type="entry name" value="Mannitol_DH_CS"/>
</dbReference>
<dbReference type="InterPro" id="IPR036291">
    <property type="entry name" value="NAD(P)-bd_dom_sf"/>
</dbReference>
<feature type="domain" description="Mannitol dehydrogenase N-terminal" evidence="8">
    <location>
        <begin position="9"/>
        <end position="213"/>
    </location>
</feature>
<dbReference type="AlphaFoldDB" id="A0A5C3Q9T8"/>
<dbReference type="GO" id="GO:0008926">
    <property type="term" value="F:mannitol-1-phosphate 5-dehydrogenase activity"/>
    <property type="evidence" value="ECO:0007669"/>
    <property type="project" value="UniProtKB-EC"/>
</dbReference>
<dbReference type="NCBIfam" id="NF002646">
    <property type="entry name" value="PRK02318.1-2"/>
    <property type="match status" value="1"/>
</dbReference>
<evidence type="ECO:0000256" key="3">
    <source>
        <dbReference type="ARBA" id="ARBA00012939"/>
    </source>
</evidence>
<evidence type="ECO:0000259" key="8">
    <source>
        <dbReference type="Pfam" id="PF01232"/>
    </source>
</evidence>
<protein>
    <recommendedName>
        <fullName evidence="4">Mannitol-1-phosphate 5-dehydrogenase</fullName>
        <ecNumber evidence="3">1.1.1.17</ecNumber>
    </recommendedName>
</protein>
<dbReference type="OrthoDB" id="418169at2759"/>
<dbReference type="InterPro" id="IPR023028">
    <property type="entry name" value="Mannitol_1_phos_5_DH"/>
</dbReference>
<evidence type="ECO:0000256" key="2">
    <source>
        <dbReference type="ARBA" id="ARBA00011245"/>
    </source>
</evidence>
<dbReference type="GO" id="GO:0019592">
    <property type="term" value="P:mannitol catabolic process"/>
    <property type="evidence" value="ECO:0007669"/>
    <property type="project" value="TreeGrafter"/>
</dbReference>
<keyword evidence="6" id="KW-0520">NAD</keyword>
<accession>A0A5C3Q9T8</accession>
<dbReference type="InterPro" id="IPR008927">
    <property type="entry name" value="6-PGluconate_DH-like_C_sf"/>
</dbReference>
<evidence type="ECO:0000256" key="6">
    <source>
        <dbReference type="ARBA" id="ARBA00023027"/>
    </source>
</evidence>
<evidence type="ECO:0000256" key="7">
    <source>
        <dbReference type="ARBA" id="ARBA00048615"/>
    </source>
</evidence>
<name>A0A5C3Q9T8_9AGAR</name>